<comment type="catalytic activity">
    <reaction evidence="9">
        <text>7-carboxy-7-carbaguanine + NH4(+) + 2 ATP = 7-cyano-7-carbaguanine + 2 AMP + 2 diphosphate + 2 H(+)</text>
        <dbReference type="Rhea" id="RHEA:27982"/>
        <dbReference type="ChEBI" id="CHEBI:15378"/>
        <dbReference type="ChEBI" id="CHEBI:28938"/>
        <dbReference type="ChEBI" id="CHEBI:30616"/>
        <dbReference type="ChEBI" id="CHEBI:33019"/>
        <dbReference type="ChEBI" id="CHEBI:45075"/>
        <dbReference type="ChEBI" id="CHEBI:61036"/>
        <dbReference type="ChEBI" id="CHEBI:456215"/>
        <dbReference type="EC" id="6.3.4.20"/>
    </reaction>
</comment>
<organism evidence="10">
    <name type="scientific">Siphoviridae sp. ctsBB38</name>
    <dbReference type="NCBI Taxonomy" id="2826482"/>
    <lineage>
        <taxon>Viruses</taxon>
        <taxon>Duplodnaviria</taxon>
        <taxon>Heunggongvirae</taxon>
        <taxon>Uroviricota</taxon>
        <taxon>Caudoviricetes</taxon>
    </lineage>
</organism>
<evidence type="ECO:0000256" key="2">
    <source>
        <dbReference type="ARBA" id="ARBA00022598"/>
    </source>
</evidence>
<proteinExistence type="inferred from homology"/>
<dbReference type="EMBL" id="BK014999">
    <property type="protein sequence ID" value="DAD86396.1"/>
    <property type="molecule type" value="Genomic_DNA"/>
</dbReference>
<name>A0A8S5MW16_9CAUD</name>
<evidence type="ECO:0000256" key="6">
    <source>
        <dbReference type="ARBA" id="ARBA00022840"/>
    </source>
</evidence>
<evidence type="ECO:0000313" key="10">
    <source>
        <dbReference type="EMBL" id="DAD86396.1"/>
    </source>
</evidence>
<keyword evidence="4" id="KW-0547">Nucleotide-binding</keyword>
<protein>
    <recommendedName>
        <fullName evidence="8">7-cyano-7-deazaguanine synthase</fullName>
        <ecNumber evidence="8">6.3.4.20</ecNumber>
    </recommendedName>
</protein>
<dbReference type="InterPro" id="IPR018317">
    <property type="entry name" value="QueC"/>
</dbReference>
<dbReference type="EC" id="6.3.4.20" evidence="8"/>
<dbReference type="SUPFAM" id="SSF52402">
    <property type="entry name" value="Adenine nucleotide alpha hydrolases-like"/>
    <property type="match status" value="1"/>
</dbReference>
<evidence type="ECO:0000256" key="3">
    <source>
        <dbReference type="ARBA" id="ARBA00022723"/>
    </source>
</evidence>
<evidence type="ECO:0000256" key="4">
    <source>
        <dbReference type="ARBA" id="ARBA00022741"/>
    </source>
</evidence>
<evidence type="ECO:0000256" key="1">
    <source>
        <dbReference type="ARBA" id="ARBA00005061"/>
    </source>
</evidence>
<evidence type="ECO:0000256" key="5">
    <source>
        <dbReference type="ARBA" id="ARBA00022833"/>
    </source>
</evidence>
<comment type="similarity">
    <text evidence="7">Belongs to the QueC family.</text>
</comment>
<evidence type="ECO:0000256" key="9">
    <source>
        <dbReference type="ARBA" id="ARBA00047890"/>
    </source>
</evidence>
<dbReference type="PANTHER" id="PTHR42914:SF1">
    <property type="entry name" value="7-CYANO-7-DEAZAGUANINE SYNTHASE"/>
    <property type="match status" value="1"/>
</dbReference>
<evidence type="ECO:0000256" key="8">
    <source>
        <dbReference type="ARBA" id="ARBA00039149"/>
    </source>
</evidence>
<keyword evidence="2" id="KW-0436">Ligase</keyword>
<reference evidence="10" key="1">
    <citation type="journal article" date="2021" name="Proc. Natl. Acad. Sci. U.S.A.">
        <title>A Catalog of Tens of Thousands of Viruses from Human Metagenomes Reveals Hidden Associations with Chronic Diseases.</title>
        <authorList>
            <person name="Tisza M.J."/>
            <person name="Buck C.B."/>
        </authorList>
    </citation>
    <scope>NUCLEOTIDE SEQUENCE</scope>
    <source>
        <strain evidence="10">CtsBB38</strain>
    </source>
</reference>
<dbReference type="Pfam" id="PF06508">
    <property type="entry name" value="QueC"/>
    <property type="match status" value="1"/>
</dbReference>
<keyword evidence="6" id="KW-0067">ATP-binding</keyword>
<dbReference type="Gene3D" id="3.40.50.620">
    <property type="entry name" value="HUPs"/>
    <property type="match status" value="1"/>
</dbReference>
<dbReference type="PANTHER" id="PTHR42914">
    <property type="entry name" value="7-CYANO-7-DEAZAGUANINE SYNTHASE"/>
    <property type="match status" value="1"/>
</dbReference>
<accession>A0A8S5MW16</accession>
<dbReference type="CDD" id="cd01995">
    <property type="entry name" value="QueC-like"/>
    <property type="match status" value="1"/>
</dbReference>
<dbReference type="PIRSF" id="PIRSF006293">
    <property type="entry name" value="ExsB"/>
    <property type="match status" value="1"/>
</dbReference>
<comment type="pathway">
    <text evidence="1">Purine metabolism; 7-cyano-7-deazaguanine biosynthesis.</text>
</comment>
<dbReference type="GO" id="GO:0005524">
    <property type="term" value="F:ATP binding"/>
    <property type="evidence" value="ECO:0007669"/>
    <property type="project" value="UniProtKB-KW"/>
</dbReference>
<sequence length="249" mass="26981">MCGTCKAKEIAVVLNSGGVDSTTAVGLAVDLYGKEDVITVSAYYGQKHSIELECATNVAKYYGVKHMEIDLSKIFAYSNCPLLANSTEEIRHESYADQIAEDGEGMVRTYVPFRNGLLLSSVAAIAMSLVEDKPDTIANIYLGAHADDAAGEAYADCSPEFTDTMKRAIEIGTYSKVSVRAPFVNMTKADIVGLGLKLKVPYELTHSCYEGERPCCGTCGTCIDRINAFKANGAVDPVPYKININWEEK</sequence>
<dbReference type="NCBIfam" id="TIGR00364">
    <property type="entry name" value="7-cyano-7-deazaguanine synthase QueC"/>
    <property type="match status" value="1"/>
</dbReference>
<keyword evidence="5" id="KW-0862">Zinc</keyword>
<dbReference type="GO" id="GO:0016874">
    <property type="term" value="F:ligase activity"/>
    <property type="evidence" value="ECO:0007669"/>
    <property type="project" value="UniProtKB-KW"/>
</dbReference>
<dbReference type="InterPro" id="IPR014729">
    <property type="entry name" value="Rossmann-like_a/b/a_fold"/>
</dbReference>
<evidence type="ECO:0000256" key="7">
    <source>
        <dbReference type="ARBA" id="ARBA00037993"/>
    </source>
</evidence>
<dbReference type="GO" id="GO:0046872">
    <property type="term" value="F:metal ion binding"/>
    <property type="evidence" value="ECO:0007669"/>
    <property type="project" value="UniProtKB-KW"/>
</dbReference>
<keyword evidence="3" id="KW-0479">Metal-binding</keyword>